<dbReference type="InterPro" id="IPR007383">
    <property type="entry name" value="DUF445"/>
</dbReference>
<comment type="subcellular location">
    <subcellularLocation>
        <location evidence="1">Endomembrane system</location>
    </subcellularLocation>
</comment>
<proteinExistence type="inferred from homology"/>
<keyword evidence="3 6" id="KW-0812">Transmembrane</keyword>
<evidence type="ECO:0000256" key="2">
    <source>
        <dbReference type="ARBA" id="ARBA00008053"/>
    </source>
</evidence>
<feature type="transmembrane region" description="Helical" evidence="6">
    <location>
        <begin position="357"/>
        <end position="378"/>
    </location>
</feature>
<name>A0A235F6H1_9BACL</name>
<evidence type="ECO:0000256" key="4">
    <source>
        <dbReference type="ARBA" id="ARBA00022989"/>
    </source>
</evidence>
<dbReference type="GO" id="GO:0005886">
    <property type="term" value="C:plasma membrane"/>
    <property type="evidence" value="ECO:0007669"/>
    <property type="project" value="UniProtKB-SubCell"/>
</dbReference>
<protein>
    <recommendedName>
        <fullName evidence="9">DUF445 domain-containing protein</fullName>
    </recommendedName>
</protein>
<comment type="caution">
    <text evidence="7">The sequence shown here is derived from an EMBL/GenBank/DDBJ whole genome shotgun (WGS) entry which is preliminary data.</text>
</comment>
<keyword evidence="5 6" id="KW-0472">Membrane</keyword>
<dbReference type="Proteomes" id="UP000215059">
    <property type="component" value="Unassembled WGS sequence"/>
</dbReference>
<evidence type="ECO:0000256" key="6">
    <source>
        <dbReference type="SAM" id="Phobius"/>
    </source>
</evidence>
<evidence type="ECO:0000256" key="1">
    <source>
        <dbReference type="ARBA" id="ARBA00004308"/>
    </source>
</evidence>
<feature type="transmembrane region" description="Helical" evidence="6">
    <location>
        <begin position="6"/>
        <end position="30"/>
    </location>
</feature>
<gene>
    <name evidence="7" type="ORF">CGZ90_14960</name>
</gene>
<keyword evidence="8" id="KW-1185">Reference proteome</keyword>
<dbReference type="RefSeq" id="WP_094253341.1">
    <property type="nucleotide sequence ID" value="NZ_JBHLXL010000001.1"/>
</dbReference>
<evidence type="ECO:0008006" key="9">
    <source>
        <dbReference type="Google" id="ProtNLM"/>
    </source>
</evidence>
<dbReference type="AlphaFoldDB" id="A0A235F6H1"/>
<comment type="similarity">
    <text evidence="2">Belongs to the UPF0754 family.</text>
</comment>
<dbReference type="Pfam" id="PF04286">
    <property type="entry name" value="DUF445"/>
    <property type="match status" value="1"/>
</dbReference>
<dbReference type="OrthoDB" id="9787430at2"/>
<accession>A0A235F6H1</accession>
<evidence type="ECO:0000313" key="7">
    <source>
        <dbReference type="EMBL" id="OYD56852.1"/>
    </source>
</evidence>
<dbReference type="InterPro" id="IPR016991">
    <property type="entry name" value="UCP032178"/>
</dbReference>
<organism evidence="7 8">
    <name type="scientific">Fictibacillus aquaticus</name>
    <dbReference type="NCBI Taxonomy" id="2021314"/>
    <lineage>
        <taxon>Bacteria</taxon>
        <taxon>Bacillati</taxon>
        <taxon>Bacillota</taxon>
        <taxon>Bacilli</taxon>
        <taxon>Bacillales</taxon>
        <taxon>Fictibacillaceae</taxon>
        <taxon>Fictibacillus</taxon>
    </lineage>
</organism>
<evidence type="ECO:0000256" key="3">
    <source>
        <dbReference type="ARBA" id="ARBA00022692"/>
    </source>
</evidence>
<dbReference type="PANTHER" id="PTHR35791:SF1">
    <property type="entry name" value="UPF0754 MEMBRANE PROTEIN YHEB"/>
    <property type="match status" value="1"/>
</dbReference>
<reference evidence="7 8" key="1">
    <citation type="submission" date="2017-07" db="EMBL/GenBank/DDBJ databases">
        <title>Fictibacillus sp. nov. GDSW-R2A3 Genome sequencing and assembly.</title>
        <authorList>
            <person name="Mayilraj S."/>
        </authorList>
    </citation>
    <scope>NUCLEOTIDE SEQUENCE [LARGE SCALE GENOMIC DNA]</scope>
    <source>
        <strain evidence="7 8">GDSW-R2A3</strain>
    </source>
</reference>
<dbReference type="EMBL" id="NOII01000010">
    <property type="protein sequence ID" value="OYD56852.1"/>
    <property type="molecule type" value="Genomic_DNA"/>
</dbReference>
<evidence type="ECO:0000256" key="5">
    <source>
        <dbReference type="ARBA" id="ARBA00023136"/>
    </source>
</evidence>
<evidence type="ECO:0000313" key="8">
    <source>
        <dbReference type="Proteomes" id="UP000215059"/>
    </source>
</evidence>
<sequence length="379" mass="42852">MDIFIMMAFMIGIGAVIGGVTNLIAIKMLFRPFNTLYIGKFRVPFTPGLIPKRRHQLAVQLGETVTTHLLTAEGVKGKISDPIFAQELTDWTSEEVRRFLKSDKSVSQWLEQQFDIQNAEQMLKEKAEDWIKNKLEDILSGWRGEKLHDLLPAEWNAKAEEKLPELSRLILQKAEDYLESTQGRAALAKGVDAFLMDKGTLVNMVSMFFGNISIAEKIRPELLKFIRQPQTEQTVNELLKKEWQNIKQKKWSELEASFDPSGTMKDEAAAIIVSQLPIGSFLSRPLKEWTSPVEQILTERMVPKAVALGMEMVSDRLELLLGKMNLAKIVEEQVETFSLQRLEEIIISIAKSELKMITWLGALLGGLIGVVQGLVVLFL</sequence>
<dbReference type="PIRSF" id="PIRSF032178">
    <property type="entry name" value="UCP032178"/>
    <property type="match status" value="1"/>
</dbReference>
<keyword evidence="4 6" id="KW-1133">Transmembrane helix</keyword>
<dbReference type="PANTHER" id="PTHR35791">
    <property type="entry name" value="UPF0754 MEMBRANE PROTEIN YHEB"/>
    <property type="match status" value="1"/>
</dbReference>